<sequence length="356" mass="39299">MPACLADLDADVLHYLCRQVHVAEWHGPTTLKALSVTNRQMRAAALSTVFSAVRIGGTLHQSGEAMRGIIAAKSLVGYIRTFTLRLEVLEDCLRDMEAGGDYKTCGARLAITRDALECTAVLAQLLMAMCGLQSLNIEPRRGVGAPFVSSVLNHGLSMAVLQPLDHVTSLSSSSCCTVFAAVCPAVIRLSICVNSESRSEEAQKWAVQPQVAFLEIDLAGVYDLTYVQELTKSLPCLAELSIKAWMDIRRELPRFEHLRALRVLRLGALDRLDMGYHPPQCGYGWDELMDNPAAMDSLLVGRRRALNEAKRLARSVFPNLEKLHIDRATFDFSRLKTDEFDELDALEADTAPDRAL</sequence>
<dbReference type="Proteomes" id="UP000077266">
    <property type="component" value="Unassembled WGS sequence"/>
</dbReference>
<evidence type="ECO:0000313" key="2">
    <source>
        <dbReference type="Proteomes" id="UP000077266"/>
    </source>
</evidence>
<name>A0A166B5I5_EXIGL</name>
<protein>
    <recommendedName>
        <fullName evidence="3">F-box domain-containing protein</fullName>
    </recommendedName>
</protein>
<reference evidence="1 2" key="1">
    <citation type="journal article" date="2016" name="Mol. Biol. Evol.">
        <title>Comparative Genomics of Early-Diverging Mushroom-Forming Fungi Provides Insights into the Origins of Lignocellulose Decay Capabilities.</title>
        <authorList>
            <person name="Nagy L.G."/>
            <person name="Riley R."/>
            <person name="Tritt A."/>
            <person name="Adam C."/>
            <person name="Daum C."/>
            <person name="Floudas D."/>
            <person name="Sun H."/>
            <person name="Yadav J.S."/>
            <person name="Pangilinan J."/>
            <person name="Larsson K.H."/>
            <person name="Matsuura K."/>
            <person name="Barry K."/>
            <person name="Labutti K."/>
            <person name="Kuo R."/>
            <person name="Ohm R.A."/>
            <person name="Bhattacharya S.S."/>
            <person name="Shirouzu T."/>
            <person name="Yoshinaga Y."/>
            <person name="Martin F.M."/>
            <person name="Grigoriev I.V."/>
            <person name="Hibbett D.S."/>
        </authorList>
    </citation>
    <scope>NUCLEOTIDE SEQUENCE [LARGE SCALE GENOMIC DNA]</scope>
    <source>
        <strain evidence="1 2">HHB12029</strain>
    </source>
</reference>
<dbReference type="EMBL" id="KV425923">
    <property type="protein sequence ID" value="KZV98049.1"/>
    <property type="molecule type" value="Genomic_DNA"/>
</dbReference>
<gene>
    <name evidence="1" type="ORF">EXIGLDRAFT_729213</name>
</gene>
<evidence type="ECO:0008006" key="3">
    <source>
        <dbReference type="Google" id="ProtNLM"/>
    </source>
</evidence>
<evidence type="ECO:0000313" key="1">
    <source>
        <dbReference type="EMBL" id="KZV98049.1"/>
    </source>
</evidence>
<dbReference type="AlphaFoldDB" id="A0A166B5I5"/>
<dbReference type="InParanoid" id="A0A166B5I5"/>
<accession>A0A166B5I5</accession>
<organism evidence="1 2">
    <name type="scientific">Exidia glandulosa HHB12029</name>
    <dbReference type="NCBI Taxonomy" id="1314781"/>
    <lineage>
        <taxon>Eukaryota</taxon>
        <taxon>Fungi</taxon>
        <taxon>Dikarya</taxon>
        <taxon>Basidiomycota</taxon>
        <taxon>Agaricomycotina</taxon>
        <taxon>Agaricomycetes</taxon>
        <taxon>Auriculariales</taxon>
        <taxon>Exidiaceae</taxon>
        <taxon>Exidia</taxon>
    </lineage>
</organism>
<proteinExistence type="predicted"/>
<keyword evidence="2" id="KW-1185">Reference proteome</keyword>